<dbReference type="EMBL" id="FOQZ01000001">
    <property type="protein sequence ID" value="SFI37643.1"/>
    <property type="molecule type" value="Genomic_DNA"/>
</dbReference>
<dbReference type="AlphaFoldDB" id="A0A7Z7GD64"/>
<feature type="transmembrane region" description="Helical" evidence="1">
    <location>
        <begin position="44"/>
        <end position="73"/>
    </location>
</feature>
<feature type="transmembrane region" description="Helical" evidence="1">
    <location>
        <begin position="85"/>
        <end position="104"/>
    </location>
</feature>
<protein>
    <recommendedName>
        <fullName evidence="4">DUF2809 domain-containing protein</fullName>
    </recommendedName>
</protein>
<evidence type="ECO:0000313" key="2">
    <source>
        <dbReference type="EMBL" id="SFI37643.1"/>
    </source>
</evidence>
<gene>
    <name evidence="2" type="ORF">SAMN04487751_1484</name>
</gene>
<evidence type="ECO:0008006" key="4">
    <source>
        <dbReference type="Google" id="ProtNLM"/>
    </source>
</evidence>
<reference evidence="2 3" key="1">
    <citation type="submission" date="2016-10" db="EMBL/GenBank/DDBJ databases">
        <authorList>
            <person name="Varghese N."/>
            <person name="Submissions S."/>
        </authorList>
    </citation>
    <scope>NUCLEOTIDE SEQUENCE [LARGE SCALE GENOMIC DNA]</scope>
    <source>
        <strain evidence="2 3">UNC380MFSha3.1</strain>
    </source>
</reference>
<proteinExistence type="predicted"/>
<accession>A0A7Z7GD64</accession>
<dbReference type="RefSeq" id="WP_036272314.1">
    <property type="nucleotide sequence ID" value="NZ_FOQZ01000001.1"/>
</dbReference>
<dbReference type="Proteomes" id="UP000198702">
    <property type="component" value="Unassembled WGS sequence"/>
</dbReference>
<evidence type="ECO:0000313" key="3">
    <source>
        <dbReference type="Proteomes" id="UP000198702"/>
    </source>
</evidence>
<dbReference type="InterPro" id="IPR021257">
    <property type="entry name" value="DUF2809"/>
</dbReference>
<keyword evidence="1" id="KW-0812">Transmembrane</keyword>
<name>A0A7Z7GD64_9MICO</name>
<feature type="transmembrane region" description="Helical" evidence="1">
    <location>
        <begin position="12"/>
        <end position="32"/>
    </location>
</feature>
<sequence>MRPARAGTVRRVVAAVVLVVTVAAGLFVSGVLPDTVATDVAGDALYVVVVWVLVVVLAPRLPALAVAGIVLVWCTAVELFQLTGLPDAWGAAFTPIMLVLGTVFDPRDLLIYAVATVVLLAVDLGVSRVVSGAR</sequence>
<feature type="transmembrane region" description="Helical" evidence="1">
    <location>
        <begin position="110"/>
        <end position="130"/>
    </location>
</feature>
<keyword evidence="1" id="KW-1133">Transmembrane helix</keyword>
<comment type="caution">
    <text evidence="2">The sequence shown here is derived from an EMBL/GenBank/DDBJ whole genome shotgun (WGS) entry which is preliminary data.</text>
</comment>
<organism evidence="2 3">
    <name type="scientific">Microbacterium saccharophilum</name>
    <dbReference type="NCBI Taxonomy" id="1213358"/>
    <lineage>
        <taxon>Bacteria</taxon>
        <taxon>Bacillati</taxon>
        <taxon>Actinomycetota</taxon>
        <taxon>Actinomycetes</taxon>
        <taxon>Micrococcales</taxon>
        <taxon>Microbacteriaceae</taxon>
        <taxon>Microbacterium</taxon>
    </lineage>
</organism>
<evidence type="ECO:0000256" key="1">
    <source>
        <dbReference type="SAM" id="Phobius"/>
    </source>
</evidence>
<keyword evidence="1" id="KW-0472">Membrane</keyword>
<dbReference type="Pfam" id="PF10990">
    <property type="entry name" value="DUF2809"/>
    <property type="match status" value="1"/>
</dbReference>